<accession>A0A8K0VAC0</accession>
<evidence type="ECO:0000313" key="9">
    <source>
        <dbReference type="Proteomes" id="UP000648908"/>
    </source>
</evidence>
<feature type="transmembrane region" description="Helical" evidence="6">
    <location>
        <begin position="211"/>
        <end position="229"/>
    </location>
</feature>
<evidence type="ECO:0000256" key="6">
    <source>
        <dbReference type="SAM" id="Phobius"/>
    </source>
</evidence>
<organism evidence="8 9">
    <name type="scientific">Szabonella alba</name>
    <dbReference type="NCBI Taxonomy" id="2804194"/>
    <lineage>
        <taxon>Bacteria</taxon>
        <taxon>Pseudomonadati</taxon>
        <taxon>Pseudomonadota</taxon>
        <taxon>Alphaproteobacteria</taxon>
        <taxon>Rhodobacterales</taxon>
        <taxon>Paracoccaceae</taxon>
        <taxon>Szabonella</taxon>
    </lineage>
</organism>
<dbReference type="InterPro" id="IPR000620">
    <property type="entry name" value="EamA_dom"/>
</dbReference>
<evidence type="ECO:0000256" key="5">
    <source>
        <dbReference type="ARBA" id="ARBA00023136"/>
    </source>
</evidence>
<dbReference type="EMBL" id="JAESVN010000006">
    <property type="protein sequence ID" value="MBL4918397.1"/>
    <property type="molecule type" value="Genomic_DNA"/>
</dbReference>
<evidence type="ECO:0000256" key="2">
    <source>
        <dbReference type="ARBA" id="ARBA00009853"/>
    </source>
</evidence>
<dbReference type="InterPro" id="IPR037185">
    <property type="entry name" value="EmrE-like"/>
</dbReference>
<dbReference type="RefSeq" id="WP_202689387.1">
    <property type="nucleotide sequence ID" value="NZ_JAESVN010000006.1"/>
</dbReference>
<feature type="transmembrane region" description="Helical" evidence="6">
    <location>
        <begin position="99"/>
        <end position="117"/>
    </location>
</feature>
<keyword evidence="5 6" id="KW-0472">Membrane</keyword>
<keyword evidence="9" id="KW-1185">Reference proteome</keyword>
<feature type="transmembrane region" description="Helical" evidence="6">
    <location>
        <begin position="236"/>
        <end position="258"/>
    </location>
</feature>
<dbReference type="PANTHER" id="PTHR22911">
    <property type="entry name" value="ACYL-MALONYL CONDENSING ENZYME-RELATED"/>
    <property type="match status" value="1"/>
</dbReference>
<dbReference type="PANTHER" id="PTHR22911:SF6">
    <property type="entry name" value="SOLUTE CARRIER FAMILY 35 MEMBER G1"/>
    <property type="match status" value="1"/>
</dbReference>
<dbReference type="SUPFAM" id="SSF103481">
    <property type="entry name" value="Multidrug resistance efflux transporter EmrE"/>
    <property type="match status" value="2"/>
</dbReference>
<gene>
    <name evidence="8" type="ORF">JL811_14305</name>
</gene>
<dbReference type="Pfam" id="PF00892">
    <property type="entry name" value="EamA"/>
    <property type="match status" value="1"/>
</dbReference>
<evidence type="ECO:0000256" key="1">
    <source>
        <dbReference type="ARBA" id="ARBA00004141"/>
    </source>
</evidence>
<comment type="similarity">
    <text evidence="2">Belongs to the drug/metabolite transporter (DMT) superfamily. 10 TMS drug/metabolite exporter (DME) (TC 2.A.7.3) family.</text>
</comment>
<evidence type="ECO:0000256" key="4">
    <source>
        <dbReference type="ARBA" id="ARBA00022989"/>
    </source>
</evidence>
<dbReference type="AlphaFoldDB" id="A0A8K0VAC0"/>
<reference evidence="8" key="1">
    <citation type="submission" date="2021-01" db="EMBL/GenBank/DDBJ databases">
        <title>Tabrizicola alba sp. nov. a motile alkaliphilic bacterium isolated from a soda lake.</title>
        <authorList>
            <person name="Szuroczki S."/>
            <person name="Abbaszade G."/>
            <person name="Schumann P."/>
            <person name="Toth E."/>
        </authorList>
    </citation>
    <scope>NUCLEOTIDE SEQUENCE</scope>
    <source>
        <strain evidence="8">DMG-N-6</strain>
    </source>
</reference>
<evidence type="ECO:0000256" key="3">
    <source>
        <dbReference type="ARBA" id="ARBA00022692"/>
    </source>
</evidence>
<evidence type="ECO:0000313" key="8">
    <source>
        <dbReference type="EMBL" id="MBL4918397.1"/>
    </source>
</evidence>
<keyword evidence="4 6" id="KW-1133">Transmembrane helix</keyword>
<feature type="transmembrane region" description="Helical" evidence="6">
    <location>
        <begin position="124"/>
        <end position="142"/>
    </location>
</feature>
<proteinExistence type="inferred from homology"/>
<dbReference type="GO" id="GO:0016020">
    <property type="term" value="C:membrane"/>
    <property type="evidence" value="ECO:0007669"/>
    <property type="project" value="UniProtKB-SubCell"/>
</dbReference>
<feature type="transmembrane region" description="Helical" evidence="6">
    <location>
        <begin position="264"/>
        <end position="282"/>
    </location>
</feature>
<feature type="domain" description="EamA" evidence="7">
    <location>
        <begin position="8"/>
        <end position="141"/>
    </location>
</feature>
<dbReference type="Proteomes" id="UP000648908">
    <property type="component" value="Unassembled WGS sequence"/>
</dbReference>
<feature type="transmembrane region" description="Helical" evidence="6">
    <location>
        <begin position="36"/>
        <end position="55"/>
    </location>
</feature>
<feature type="transmembrane region" description="Helical" evidence="6">
    <location>
        <begin position="179"/>
        <end position="199"/>
    </location>
</feature>
<name>A0A8K0VAC0_9RHOB</name>
<feature type="transmembrane region" description="Helical" evidence="6">
    <location>
        <begin position="148"/>
        <end position="167"/>
    </location>
</feature>
<comment type="caution">
    <text evidence="8">The sequence shown here is derived from an EMBL/GenBank/DDBJ whole genome shotgun (WGS) entry which is preliminary data.</text>
</comment>
<evidence type="ECO:0000259" key="7">
    <source>
        <dbReference type="Pfam" id="PF00892"/>
    </source>
</evidence>
<comment type="subcellular location">
    <subcellularLocation>
        <location evidence="1">Membrane</location>
        <topology evidence="1">Multi-pass membrane protein</topology>
    </subcellularLocation>
</comment>
<dbReference type="Gene3D" id="1.10.3730.20">
    <property type="match status" value="1"/>
</dbReference>
<keyword evidence="3 6" id="KW-0812">Transmembrane</keyword>
<protein>
    <submittedName>
        <fullName evidence="8">DMT family transporter</fullName>
    </submittedName>
</protein>
<sequence>MALSDNSRGILAMNVAMASFTLNDAMMKQATETVPLFQAIAIRGMLTLGALLILARMMGHMQFRVPGQDGRRLGWRTLGEIGGTITFLLALQHMPLANLSAIMQVLPLAVTLGAALFMREQVGWRRMSAILVGFAGVMLIVRPGTEGFNQWSVLALVSVGFVVLRDLATRRFSASVPSVVIAVWTAVSITLTGFAGLAFEDWGPVGSADLARLAGAAGFLVMGYLFVVMAMRVGDVALIAPFRYTALIWAIFLGWLTFGNLPDGWTLTGAGIVVATGLYTYLREHRLQRRLAASRASMTGTATPDR</sequence>